<protein>
    <recommendedName>
        <fullName evidence="4">30S ribosomal protein S9</fullName>
    </recommendedName>
</protein>
<dbReference type="Proteomes" id="UP001256711">
    <property type="component" value="Unassembled WGS sequence"/>
</dbReference>
<proteinExistence type="predicted"/>
<feature type="compositionally biased region" description="Acidic residues" evidence="1">
    <location>
        <begin position="1"/>
        <end position="10"/>
    </location>
</feature>
<evidence type="ECO:0000256" key="1">
    <source>
        <dbReference type="SAM" id="MobiDB-lite"/>
    </source>
</evidence>
<feature type="region of interest" description="Disordered" evidence="1">
    <location>
        <begin position="1"/>
        <end position="56"/>
    </location>
</feature>
<name>A0AAW8U1S2_9ENTE</name>
<gene>
    <name evidence="2" type="ORF">P7H43_11930</name>
</gene>
<evidence type="ECO:0008006" key="4">
    <source>
        <dbReference type="Google" id="ProtNLM"/>
    </source>
</evidence>
<dbReference type="AlphaFoldDB" id="A0AAW8U1S2"/>
<evidence type="ECO:0000313" key="3">
    <source>
        <dbReference type="Proteomes" id="UP001256711"/>
    </source>
</evidence>
<dbReference type="EMBL" id="JARQBJ010000006">
    <property type="protein sequence ID" value="MDT2811189.1"/>
    <property type="molecule type" value="Genomic_DNA"/>
</dbReference>
<sequence length="56" mass="6408">MNSKDDFEDEGGGKMNAKEKMQALIEKKQGGGKSQQKDTPKNDRRNMRKGPHIYQK</sequence>
<dbReference type="GeneID" id="78366220"/>
<feature type="compositionally biased region" description="Basic residues" evidence="1">
    <location>
        <begin position="46"/>
        <end position="56"/>
    </location>
</feature>
<evidence type="ECO:0000313" key="2">
    <source>
        <dbReference type="EMBL" id="MDT2811189.1"/>
    </source>
</evidence>
<comment type="caution">
    <text evidence="2">The sequence shown here is derived from an EMBL/GenBank/DDBJ whole genome shotgun (WGS) entry which is preliminary data.</text>
</comment>
<organism evidence="2 3">
    <name type="scientific">Enterococcus asini</name>
    <dbReference type="NCBI Taxonomy" id="57732"/>
    <lineage>
        <taxon>Bacteria</taxon>
        <taxon>Bacillati</taxon>
        <taxon>Bacillota</taxon>
        <taxon>Bacilli</taxon>
        <taxon>Lactobacillales</taxon>
        <taxon>Enterococcaceae</taxon>
        <taxon>Enterococcus</taxon>
    </lineage>
</organism>
<reference evidence="2" key="1">
    <citation type="submission" date="2023-03" db="EMBL/GenBank/DDBJ databases">
        <authorList>
            <person name="Shen W."/>
            <person name="Cai J."/>
        </authorList>
    </citation>
    <scope>NUCLEOTIDE SEQUENCE</scope>
    <source>
        <strain evidence="2">B226-2</strain>
    </source>
</reference>
<feature type="compositionally biased region" description="Basic and acidic residues" evidence="1">
    <location>
        <begin position="16"/>
        <end position="45"/>
    </location>
</feature>
<dbReference type="RefSeq" id="WP_161999446.1">
    <property type="nucleotide sequence ID" value="NZ_CABJBY010000007.1"/>
</dbReference>
<accession>A0AAW8U1S2</accession>